<organism evidence="3 4">
    <name type="scientific">Vibrio aestuarianus</name>
    <dbReference type="NCBI Taxonomy" id="28171"/>
    <lineage>
        <taxon>Bacteria</taxon>
        <taxon>Pseudomonadati</taxon>
        <taxon>Pseudomonadota</taxon>
        <taxon>Gammaproteobacteria</taxon>
        <taxon>Vibrionales</taxon>
        <taxon>Vibrionaceae</taxon>
        <taxon>Vibrio</taxon>
    </lineage>
</organism>
<evidence type="ECO:0000313" key="4">
    <source>
        <dbReference type="Proteomes" id="UP001140979"/>
    </source>
</evidence>
<evidence type="ECO:0000313" key="3">
    <source>
        <dbReference type="EMBL" id="MDE1241089.1"/>
    </source>
</evidence>
<dbReference type="AlphaFoldDB" id="A0A9X4ERU2"/>
<name>A0A9X4ERU2_9VIBR</name>
<gene>
    <name evidence="3" type="ORF">L9W94_02810</name>
</gene>
<keyword evidence="2" id="KW-0812">Transmembrane</keyword>
<proteinExistence type="predicted"/>
<feature type="coiled-coil region" evidence="1">
    <location>
        <begin position="82"/>
        <end position="109"/>
    </location>
</feature>
<sequence length="345" mass="37631">MNQFMINISAATYNTEVEQENRNAQQVEATRSQSEVPKQPLPSSSISLSMLWRMIQEEMKKVANAISGTGVENSETKKSLIELQKQSQVTMLNERLEELEKQRKAEKKKSFWGKIGMAFGFVAAIVMAPFNPVMAGIMIGVMIASIVVPKIADKIMIAAGVPEKTRTWVKMGLELAIGLLGAVLSFNPGNFAAAVSKAAASAAAKAAQLADKAADIINSIKSFASISTKVQSVVHKMMKMIQPLLDKIKEFAKGGQLVAARIGQASSVSSEITSIVTTGYSLKSAAITRDLEKAEANQEELETRIEQILLMLDQALRAINHAFESLAKVNNDKRDFDRDIMSIHM</sequence>
<feature type="transmembrane region" description="Helical" evidence="2">
    <location>
        <begin position="134"/>
        <end position="152"/>
    </location>
</feature>
<dbReference type="EMBL" id="JAKNBA010000003">
    <property type="protein sequence ID" value="MDE1241089.1"/>
    <property type="molecule type" value="Genomic_DNA"/>
</dbReference>
<keyword evidence="2" id="KW-0472">Membrane</keyword>
<accession>A0A9X4ERU2</accession>
<evidence type="ECO:0000256" key="1">
    <source>
        <dbReference type="SAM" id="Coils"/>
    </source>
</evidence>
<dbReference type="Proteomes" id="UP001140979">
    <property type="component" value="Unassembled WGS sequence"/>
</dbReference>
<feature type="transmembrane region" description="Helical" evidence="2">
    <location>
        <begin position="173"/>
        <end position="195"/>
    </location>
</feature>
<reference evidence="3" key="1">
    <citation type="submission" date="2022-02" db="EMBL/GenBank/DDBJ databases">
        <title>Emergence and expansion in Europe of a Vibrio aestuarianus clonal complex pathogenic for oysters.</title>
        <authorList>
            <person name="Mesnil A."/>
            <person name="Travers M.-A."/>
        </authorList>
    </citation>
    <scope>NUCLEOTIDE SEQUENCE</scope>
    <source>
        <strain evidence="3">19_064_11T1</strain>
    </source>
</reference>
<dbReference type="RefSeq" id="WP_274682566.1">
    <property type="nucleotide sequence ID" value="NZ_JAKNBA010000003.1"/>
</dbReference>
<evidence type="ECO:0000256" key="2">
    <source>
        <dbReference type="SAM" id="Phobius"/>
    </source>
</evidence>
<feature type="transmembrane region" description="Helical" evidence="2">
    <location>
        <begin position="111"/>
        <end position="128"/>
    </location>
</feature>
<keyword evidence="2" id="KW-1133">Transmembrane helix</keyword>
<protein>
    <submittedName>
        <fullName evidence="3">VspD</fullName>
    </submittedName>
</protein>
<feature type="coiled-coil region" evidence="1">
    <location>
        <begin position="284"/>
        <end position="318"/>
    </location>
</feature>
<comment type="caution">
    <text evidence="3">The sequence shown here is derived from an EMBL/GenBank/DDBJ whole genome shotgun (WGS) entry which is preliminary data.</text>
</comment>
<keyword evidence="1" id="KW-0175">Coiled coil</keyword>